<feature type="transmembrane region" description="Helical" evidence="6">
    <location>
        <begin position="213"/>
        <end position="239"/>
    </location>
</feature>
<dbReference type="EMBL" id="BQFW01000015">
    <property type="protein sequence ID" value="GJJ78659.1"/>
    <property type="molecule type" value="Genomic_DNA"/>
</dbReference>
<dbReference type="InterPro" id="IPR036259">
    <property type="entry name" value="MFS_trans_sf"/>
</dbReference>
<keyword evidence="3 6" id="KW-1133">Transmembrane helix</keyword>
<dbReference type="Pfam" id="PF07690">
    <property type="entry name" value="MFS_1"/>
    <property type="match status" value="1"/>
</dbReference>
<feature type="transmembrane region" description="Helical" evidence="6">
    <location>
        <begin position="251"/>
        <end position="274"/>
    </location>
</feature>
<organism evidence="7 8">
    <name type="scientific">Entomortierella parvispora</name>
    <dbReference type="NCBI Taxonomy" id="205924"/>
    <lineage>
        <taxon>Eukaryota</taxon>
        <taxon>Fungi</taxon>
        <taxon>Fungi incertae sedis</taxon>
        <taxon>Mucoromycota</taxon>
        <taxon>Mortierellomycotina</taxon>
        <taxon>Mortierellomycetes</taxon>
        <taxon>Mortierellales</taxon>
        <taxon>Mortierellaceae</taxon>
        <taxon>Entomortierella</taxon>
    </lineage>
</organism>
<evidence type="ECO:0000256" key="2">
    <source>
        <dbReference type="ARBA" id="ARBA00022692"/>
    </source>
</evidence>
<evidence type="ECO:0000256" key="6">
    <source>
        <dbReference type="SAM" id="Phobius"/>
    </source>
</evidence>
<dbReference type="Proteomes" id="UP000827284">
    <property type="component" value="Unassembled WGS sequence"/>
</dbReference>
<evidence type="ECO:0000313" key="7">
    <source>
        <dbReference type="EMBL" id="GJJ78659.1"/>
    </source>
</evidence>
<dbReference type="InterPro" id="IPR011701">
    <property type="entry name" value="MFS"/>
</dbReference>
<dbReference type="GO" id="GO:0022857">
    <property type="term" value="F:transmembrane transporter activity"/>
    <property type="evidence" value="ECO:0007669"/>
    <property type="project" value="InterPro"/>
</dbReference>
<feature type="region of interest" description="Disordered" evidence="5">
    <location>
        <begin position="480"/>
        <end position="557"/>
    </location>
</feature>
<feature type="transmembrane region" description="Helical" evidence="6">
    <location>
        <begin position="360"/>
        <end position="385"/>
    </location>
</feature>
<feature type="compositionally biased region" description="Polar residues" evidence="5">
    <location>
        <begin position="19"/>
        <end position="46"/>
    </location>
</feature>
<name>A0A9P3HKZ8_9FUNG</name>
<keyword evidence="2 6" id="KW-0812">Transmembrane</keyword>
<feature type="transmembrane region" description="Helical" evidence="6">
    <location>
        <begin position="77"/>
        <end position="96"/>
    </location>
</feature>
<evidence type="ECO:0000313" key="8">
    <source>
        <dbReference type="Proteomes" id="UP000827284"/>
    </source>
</evidence>
<comment type="subcellular location">
    <subcellularLocation>
        <location evidence="1">Membrane</location>
        <topology evidence="1">Multi-pass membrane protein</topology>
    </subcellularLocation>
</comment>
<evidence type="ECO:0000256" key="1">
    <source>
        <dbReference type="ARBA" id="ARBA00004141"/>
    </source>
</evidence>
<dbReference type="OrthoDB" id="3026777at2759"/>
<comment type="caution">
    <text evidence="7">The sequence shown here is derived from an EMBL/GenBank/DDBJ whole genome shotgun (WGS) entry which is preliminary data.</text>
</comment>
<dbReference type="PANTHER" id="PTHR23507">
    <property type="entry name" value="ZGC:174356"/>
    <property type="match status" value="1"/>
</dbReference>
<evidence type="ECO:0000256" key="5">
    <source>
        <dbReference type="SAM" id="MobiDB-lite"/>
    </source>
</evidence>
<reference evidence="7" key="1">
    <citation type="submission" date="2021-11" db="EMBL/GenBank/DDBJ databases">
        <authorList>
            <person name="Herlambang A."/>
            <person name="Guo Y."/>
            <person name="Takashima Y."/>
            <person name="Nishizawa T."/>
        </authorList>
    </citation>
    <scope>NUCLEOTIDE SEQUENCE</scope>
    <source>
        <strain evidence="7">E1425</strain>
    </source>
</reference>
<dbReference type="SUPFAM" id="SSF103473">
    <property type="entry name" value="MFS general substrate transporter"/>
    <property type="match status" value="2"/>
</dbReference>
<evidence type="ECO:0008006" key="9">
    <source>
        <dbReference type="Google" id="ProtNLM"/>
    </source>
</evidence>
<feature type="transmembrane region" description="Helical" evidence="6">
    <location>
        <begin position="280"/>
        <end position="302"/>
    </location>
</feature>
<feature type="region of interest" description="Disordered" evidence="5">
    <location>
        <begin position="1"/>
        <end position="54"/>
    </location>
</feature>
<proteinExistence type="predicted"/>
<evidence type="ECO:0000256" key="3">
    <source>
        <dbReference type="ARBA" id="ARBA00022989"/>
    </source>
</evidence>
<gene>
    <name evidence="7" type="ORF">EMPS_11018</name>
</gene>
<protein>
    <recommendedName>
        <fullName evidence="9">Major facilitator superfamily (MFS) profile domain-containing protein</fullName>
    </recommendedName>
</protein>
<feature type="transmembrane region" description="Helical" evidence="6">
    <location>
        <begin position="570"/>
        <end position="589"/>
    </location>
</feature>
<feature type="transmembrane region" description="Helical" evidence="6">
    <location>
        <begin position="185"/>
        <end position="207"/>
    </location>
</feature>
<feature type="compositionally biased region" description="Basic and acidic residues" evidence="5">
    <location>
        <begin position="539"/>
        <end position="549"/>
    </location>
</feature>
<keyword evidence="8" id="KW-1185">Reference proteome</keyword>
<sequence>MARNGGSNKGSLSHRPSELTISEHLQPSSEDSSENTPLLRNHNSNVAKPKGPEEEDPTAIFVKIIEEHLPWYKRPNVLWMLPVFGLTSVSSGMLVSSLGQYQASLLCREYLSRHSSSSSATLAVTAAQGFVETFMTRPALECQVPEIQAFTAKTLALIEVIGGIASTFSIGYYSSLSDKHGRRIVMILQFVNTLLMLTAIFLMGVYWDQIGLPLMVFSSLLTGLLGGANMGATMCLAYAADCTDPVKRSRVYSYLHAGLYVGLAVGPVLGGGLYTYTGTILSIVFLDMGITLVSLLLTIFVIPESLPTKQPMAIQRLFAKMTKKDIEPPAAAAVVEHAAWHSHVTRSLAFFWPNGRNTNLILLAVISFLQNLAVRGTMSVIILYTNQIFHWGELEDGFLFTIGNVFRLVTLLGILPVLVHYYKKASVKKQQRKAAAAAAAALEQQHAGTFLSNSNASQFMLNPDVTSSVQSLGEAAFDFEDDANGSSSVPSSYEEGHGSYMDGRHRHPSVDSAQTLSAKASSSSLSSPTIPKMTGNASEGKRPKTERTESTASAVRTKEQTFSDMKFDTWMIRLGFAINSITYLGYGLATVGWVFYLAVALHAISIISSPSLKTLLTNLVEPSQFGAVLGAIQVVDSIAAVCSPIVISWVYALTVGTMPEFVWYSCAGFTGICVILSFMIRQKQFRHNME</sequence>
<dbReference type="Gene3D" id="1.20.1250.20">
    <property type="entry name" value="MFS general substrate transporter like domains"/>
    <property type="match status" value="2"/>
</dbReference>
<evidence type="ECO:0000256" key="4">
    <source>
        <dbReference type="ARBA" id="ARBA00023136"/>
    </source>
</evidence>
<feature type="transmembrane region" description="Helical" evidence="6">
    <location>
        <begin position="661"/>
        <end position="680"/>
    </location>
</feature>
<dbReference type="PANTHER" id="PTHR23507:SF1">
    <property type="entry name" value="FI18259P1-RELATED"/>
    <property type="match status" value="1"/>
</dbReference>
<feature type="transmembrane region" description="Helical" evidence="6">
    <location>
        <begin position="397"/>
        <end position="422"/>
    </location>
</feature>
<feature type="transmembrane region" description="Helical" evidence="6">
    <location>
        <begin position="154"/>
        <end position="173"/>
    </location>
</feature>
<dbReference type="AlphaFoldDB" id="A0A9P3HKZ8"/>
<accession>A0A9P3HKZ8</accession>
<feature type="compositionally biased region" description="Polar residues" evidence="5">
    <location>
        <begin position="1"/>
        <end position="11"/>
    </location>
</feature>
<dbReference type="GO" id="GO:0016020">
    <property type="term" value="C:membrane"/>
    <property type="evidence" value="ECO:0007669"/>
    <property type="project" value="UniProtKB-SubCell"/>
</dbReference>
<reference evidence="7" key="2">
    <citation type="journal article" date="2022" name="Microbiol. Resour. Announc.">
        <title>Whole-Genome Sequence of Entomortierella parvispora E1425, a Mucoromycotan Fungus Associated with Burkholderiaceae-Related Endosymbiotic Bacteria.</title>
        <authorList>
            <person name="Herlambang A."/>
            <person name="Guo Y."/>
            <person name="Takashima Y."/>
            <person name="Narisawa K."/>
            <person name="Ohta H."/>
            <person name="Nishizawa T."/>
        </authorList>
    </citation>
    <scope>NUCLEOTIDE SEQUENCE</scope>
    <source>
        <strain evidence="7">E1425</strain>
    </source>
</reference>
<keyword evidence="4 6" id="KW-0472">Membrane</keyword>
<feature type="compositionally biased region" description="Low complexity" evidence="5">
    <location>
        <begin position="512"/>
        <end position="527"/>
    </location>
</feature>